<sequence>MTKDMLAKKRSRIIELLSTEELQEKISEPRNTGVAVSFPITRLLKNKRPEPLNGNQQSQLHVYCIRDAGYHEWCADIDRIPLDKGEDETEVYWDVILLTESQLLLPAVGGGELGSKQVYKGFQKHIVKRIGESLSRIVRQKKSTQDNPSTWRSLGATYYMVYLPLYFSDIIWCKSGSIYFHVFLPGSSQSVGDKKQSNEKEWLLALLELASSFDCQFLRLYLRRDDKNGVLTFLRNLNWIGGRLVPNEDRNQYIINSPSNDSSVQDMLLGDESFVILEFEC</sequence>
<dbReference type="Proteomes" id="UP000509704">
    <property type="component" value="Chromosome 3"/>
</dbReference>
<evidence type="ECO:0000256" key="4">
    <source>
        <dbReference type="ARBA" id="ARBA00022758"/>
    </source>
</evidence>
<comment type="similarity">
    <text evidence="2">Belongs to the ODC antizyme family.</text>
</comment>
<organism evidence="5 6">
    <name type="scientific">Zygotorulaspora mrakii</name>
    <name type="common">Zygosaccharomyces mrakii</name>
    <dbReference type="NCBI Taxonomy" id="42260"/>
    <lineage>
        <taxon>Eukaryota</taxon>
        <taxon>Fungi</taxon>
        <taxon>Dikarya</taxon>
        <taxon>Ascomycota</taxon>
        <taxon>Saccharomycotina</taxon>
        <taxon>Saccharomycetes</taxon>
        <taxon>Saccharomycetales</taxon>
        <taxon>Saccharomycetaceae</taxon>
        <taxon>Zygotorulaspora</taxon>
    </lineage>
</organism>
<evidence type="ECO:0000313" key="6">
    <source>
        <dbReference type="Proteomes" id="UP000509704"/>
    </source>
</evidence>
<accession>A0A7H9B1Z6</accession>
<keyword evidence="6" id="KW-1185">Reference proteome</keyword>
<dbReference type="OrthoDB" id="4033519at2759"/>
<dbReference type="RefSeq" id="XP_037143510.1">
    <property type="nucleotide sequence ID" value="XM_037287615.1"/>
</dbReference>
<evidence type="ECO:0000256" key="3">
    <source>
        <dbReference type="ARBA" id="ARBA00011486"/>
    </source>
</evidence>
<dbReference type="GO" id="GO:0075523">
    <property type="term" value="P:viral translational frameshifting"/>
    <property type="evidence" value="ECO:0007669"/>
    <property type="project" value="UniProtKB-KW"/>
</dbReference>
<dbReference type="AlphaFoldDB" id="A0A7H9B1Z6"/>
<evidence type="ECO:0000313" key="5">
    <source>
        <dbReference type="EMBL" id="QLG71782.1"/>
    </source>
</evidence>
<comment type="function">
    <text evidence="1">Ornithine decarboxylase (ODC) antizyme protein that negatively regulates ODC activity and intracellular polyamine biosynthesis in response to increased intracellular polyamine levels. Binds to ODC monomers, inhibiting the assembly of the functional ODC homodimer, and targets the monomers for ubiquitin-independent proteolytic destruction by the 26S proteasome.</text>
</comment>
<dbReference type="GeneID" id="59235478"/>
<evidence type="ECO:0000256" key="2">
    <source>
        <dbReference type="ARBA" id="ARBA00008796"/>
    </source>
</evidence>
<keyword evidence="4" id="KW-0688">Ribosomal frameshifting</keyword>
<protein>
    <submittedName>
        <fullName evidence="5">Uncharacterized protein</fullName>
    </submittedName>
</protein>
<dbReference type="EMBL" id="CP058606">
    <property type="protein sequence ID" value="QLG71782.1"/>
    <property type="molecule type" value="Genomic_DNA"/>
</dbReference>
<comment type="subunit">
    <text evidence="3">Interacts with ODC and thereby sterically blocks ODC homodimerization.</text>
</comment>
<dbReference type="InterPro" id="IPR002993">
    <property type="entry name" value="ODC_AZ"/>
</dbReference>
<dbReference type="KEGG" id="zmk:HG535_0C01310"/>
<reference evidence="5 6" key="1">
    <citation type="submission" date="2020-07" db="EMBL/GenBank/DDBJ databases">
        <title>The yeast mating-type switching endonuclease HO is a domesticated member of an unorthodox homing genetic element family.</title>
        <authorList>
            <person name="Coughlan A.Y."/>
            <person name="Lombardi L."/>
            <person name="Braun-Galleani S."/>
            <person name="Martos A.R."/>
            <person name="Galeote V."/>
            <person name="Bigey F."/>
            <person name="Dequin S."/>
            <person name="Byrne K.P."/>
            <person name="Wolfe K.H."/>
        </authorList>
    </citation>
    <scope>NUCLEOTIDE SEQUENCE [LARGE SCALE GENOMIC DNA]</scope>
    <source>
        <strain evidence="5 6">NRRL Y-6702</strain>
    </source>
</reference>
<dbReference type="GO" id="GO:0008073">
    <property type="term" value="F:ornithine decarboxylase inhibitor activity"/>
    <property type="evidence" value="ECO:0007669"/>
    <property type="project" value="InterPro"/>
</dbReference>
<name>A0A7H9B1Z6_ZYGMR</name>
<dbReference type="InterPro" id="IPR016181">
    <property type="entry name" value="Acyl_CoA_acyltransferase"/>
</dbReference>
<dbReference type="Pfam" id="PF02100">
    <property type="entry name" value="ODC_AZ"/>
    <property type="match status" value="1"/>
</dbReference>
<evidence type="ECO:0000256" key="1">
    <source>
        <dbReference type="ARBA" id="ARBA00002307"/>
    </source>
</evidence>
<gene>
    <name evidence="5" type="ORF">HG535_0C01310</name>
</gene>
<proteinExistence type="inferred from homology"/>
<dbReference type="SUPFAM" id="SSF55729">
    <property type="entry name" value="Acyl-CoA N-acyltransferases (Nat)"/>
    <property type="match status" value="1"/>
</dbReference>